<name>A0A2S7K548_9PROT</name>
<protein>
    <submittedName>
        <fullName evidence="2">Uncharacterized protein</fullName>
    </submittedName>
</protein>
<gene>
    <name evidence="2" type="ORF">CW354_11200</name>
</gene>
<dbReference type="Proteomes" id="UP000239504">
    <property type="component" value="Unassembled WGS sequence"/>
</dbReference>
<dbReference type="RefSeq" id="WP_104830173.1">
    <property type="nucleotide sequence ID" value="NZ_PJCH01000006.1"/>
</dbReference>
<evidence type="ECO:0000256" key="1">
    <source>
        <dbReference type="SAM" id="Phobius"/>
    </source>
</evidence>
<dbReference type="AlphaFoldDB" id="A0A2S7K548"/>
<keyword evidence="1" id="KW-1133">Transmembrane helix</keyword>
<evidence type="ECO:0000313" key="2">
    <source>
        <dbReference type="EMBL" id="PQA87635.1"/>
    </source>
</evidence>
<keyword evidence="3" id="KW-1185">Reference proteome</keyword>
<comment type="caution">
    <text evidence="2">The sequence shown here is derived from an EMBL/GenBank/DDBJ whole genome shotgun (WGS) entry which is preliminary data.</text>
</comment>
<organism evidence="2 3">
    <name type="scientific">Hyphococcus luteus</name>
    <dbReference type="NCBI Taxonomy" id="2058213"/>
    <lineage>
        <taxon>Bacteria</taxon>
        <taxon>Pseudomonadati</taxon>
        <taxon>Pseudomonadota</taxon>
        <taxon>Alphaproteobacteria</taxon>
        <taxon>Parvularculales</taxon>
        <taxon>Parvularculaceae</taxon>
        <taxon>Hyphococcus</taxon>
    </lineage>
</organism>
<sequence>MDWSLFAFAFDGHVDHHSINPLEMTNYERFGYICGFVAVIVAIIWDRLKKRKADAAPETETLYTPATRKSLSAEAGEKK</sequence>
<keyword evidence="1" id="KW-0812">Transmembrane</keyword>
<feature type="transmembrane region" description="Helical" evidence="1">
    <location>
        <begin position="30"/>
        <end position="48"/>
    </location>
</feature>
<reference evidence="2 3" key="1">
    <citation type="submission" date="2017-12" db="EMBL/GenBank/DDBJ databases">
        <authorList>
            <person name="Hurst M.R.H."/>
        </authorList>
    </citation>
    <scope>NUCLEOTIDE SEQUENCE [LARGE SCALE GENOMIC DNA]</scope>
    <source>
        <strain evidence="2 3">SY-3-19</strain>
    </source>
</reference>
<keyword evidence="1" id="KW-0472">Membrane</keyword>
<dbReference type="EMBL" id="PJCH01000006">
    <property type="protein sequence ID" value="PQA87635.1"/>
    <property type="molecule type" value="Genomic_DNA"/>
</dbReference>
<evidence type="ECO:0000313" key="3">
    <source>
        <dbReference type="Proteomes" id="UP000239504"/>
    </source>
</evidence>
<proteinExistence type="predicted"/>
<accession>A0A2S7K548</accession>